<protein>
    <recommendedName>
        <fullName evidence="3">Neurotransmitter-gated ion-channel transmembrane domain-containing protein</fullName>
    </recommendedName>
</protein>
<dbReference type="InterPro" id="IPR038050">
    <property type="entry name" value="Neuro_actylchol_rec"/>
</dbReference>
<feature type="domain" description="Neurotransmitter-gated ion-channel transmembrane" evidence="3">
    <location>
        <begin position="126"/>
        <end position="158"/>
    </location>
</feature>
<dbReference type="SUPFAM" id="SSF90112">
    <property type="entry name" value="Neurotransmitter-gated ion-channel transmembrane pore"/>
    <property type="match status" value="1"/>
</dbReference>
<dbReference type="Proteomes" id="UP001142489">
    <property type="component" value="Unassembled WGS sequence"/>
</dbReference>
<keyword evidence="2" id="KW-0472">Membrane</keyword>
<feature type="transmembrane region" description="Helical" evidence="2">
    <location>
        <begin position="141"/>
        <end position="163"/>
    </location>
</feature>
<evidence type="ECO:0000259" key="3">
    <source>
        <dbReference type="Pfam" id="PF02932"/>
    </source>
</evidence>
<dbReference type="AlphaFoldDB" id="A0A9Q1ASF1"/>
<dbReference type="OrthoDB" id="5975154at2759"/>
<reference evidence="4" key="1">
    <citation type="journal article" date="2023" name="DNA Res.">
        <title>Chromosome-level genome assembly of Phrynocephalus forsythii using third-generation DNA sequencing and Hi-C analysis.</title>
        <authorList>
            <person name="Qi Y."/>
            <person name="Zhao W."/>
            <person name="Zhao Y."/>
            <person name="Niu C."/>
            <person name="Cao S."/>
            <person name="Zhang Y."/>
        </authorList>
    </citation>
    <scope>NUCLEOTIDE SEQUENCE</scope>
    <source>
        <tissue evidence="4">Muscle</tissue>
    </source>
</reference>
<keyword evidence="2" id="KW-0812">Transmembrane</keyword>
<comment type="caution">
    <text evidence="4">The sequence shown here is derived from an EMBL/GenBank/DDBJ whole genome shotgun (WGS) entry which is preliminary data.</text>
</comment>
<dbReference type="Pfam" id="PF02932">
    <property type="entry name" value="Neur_chan_memb"/>
    <property type="match status" value="1"/>
</dbReference>
<sequence>MAGESGGRGFGKEPAPDWLGGSAGPERTQTERSGPKEEEEEEEEAGPVTSQHAGGRACLLSDVLFWASDVINRQANAPPAGLETSGEVDRLKSECSQGEKPQAACLVGCFLDLLRPRMMGFVVLAQVSEDWKYVAMVIDRLFLWVFVFVCVFGTIGMFLQPLFQNYATNSLLQIHQAGPGNK</sequence>
<evidence type="ECO:0000256" key="1">
    <source>
        <dbReference type="SAM" id="MobiDB-lite"/>
    </source>
</evidence>
<dbReference type="GO" id="GO:0016020">
    <property type="term" value="C:membrane"/>
    <property type="evidence" value="ECO:0007669"/>
    <property type="project" value="InterPro"/>
</dbReference>
<dbReference type="EMBL" id="JAPFRF010000019">
    <property type="protein sequence ID" value="KAJ7307324.1"/>
    <property type="molecule type" value="Genomic_DNA"/>
</dbReference>
<dbReference type="GO" id="GO:0006811">
    <property type="term" value="P:monoatomic ion transport"/>
    <property type="evidence" value="ECO:0007669"/>
    <property type="project" value="InterPro"/>
</dbReference>
<gene>
    <name evidence="4" type="ORF">JRQ81_009333</name>
</gene>
<keyword evidence="2" id="KW-1133">Transmembrane helix</keyword>
<dbReference type="InterPro" id="IPR036719">
    <property type="entry name" value="Neuro-gated_channel_TM_sf"/>
</dbReference>
<accession>A0A9Q1ASF1</accession>
<evidence type="ECO:0000313" key="5">
    <source>
        <dbReference type="Proteomes" id="UP001142489"/>
    </source>
</evidence>
<feature type="region of interest" description="Disordered" evidence="1">
    <location>
        <begin position="1"/>
        <end position="54"/>
    </location>
</feature>
<proteinExistence type="predicted"/>
<keyword evidence="5" id="KW-1185">Reference proteome</keyword>
<dbReference type="InterPro" id="IPR006029">
    <property type="entry name" value="Neurotrans-gated_channel_TM"/>
</dbReference>
<evidence type="ECO:0000313" key="4">
    <source>
        <dbReference type="EMBL" id="KAJ7307324.1"/>
    </source>
</evidence>
<name>A0A9Q1ASF1_9SAUR</name>
<organism evidence="4 5">
    <name type="scientific">Phrynocephalus forsythii</name>
    <dbReference type="NCBI Taxonomy" id="171643"/>
    <lineage>
        <taxon>Eukaryota</taxon>
        <taxon>Metazoa</taxon>
        <taxon>Chordata</taxon>
        <taxon>Craniata</taxon>
        <taxon>Vertebrata</taxon>
        <taxon>Euteleostomi</taxon>
        <taxon>Lepidosauria</taxon>
        <taxon>Squamata</taxon>
        <taxon>Bifurcata</taxon>
        <taxon>Unidentata</taxon>
        <taxon>Episquamata</taxon>
        <taxon>Toxicofera</taxon>
        <taxon>Iguania</taxon>
        <taxon>Acrodonta</taxon>
        <taxon>Agamidae</taxon>
        <taxon>Agaminae</taxon>
        <taxon>Phrynocephalus</taxon>
    </lineage>
</organism>
<evidence type="ECO:0000256" key="2">
    <source>
        <dbReference type="SAM" id="Phobius"/>
    </source>
</evidence>
<dbReference type="Gene3D" id="1.20.58.390">
    <property type="entry name" value="Neurotransmitter-gated ion-channel transmembrane domain"/>
    <property type="match status" value="1"/>
</dbReference>